<dbReference type="Proteomes" id="UP000076761">
    <property type="component" value="Unassembled WGS sequence"/>
</dbReference>
<dbReference type="InParanoid" id="A0A165MSN5"/>
<evidence type="ECO:0000256" key="1">
    <source>
        <dbReference type="SAM" id="MobiDB-lite"/>
    </source>
</evidence>
<accession>A0A165MSN5</accession>
<evidence type="ECO:0000313" key="2">
    <source>
        <dbReference type="EMBL" id="KZT18724.1"/>
    </source>
</evidence>
<feature type="region of interest" description="Disordered" evidence="1">
    <location>
        <begin position="1"/>
        <end position="21"/>
    </location>
</feature>
<dbReference type="AlphaFoldDB" id="A0A165MSN5"/>
<evidence type="ECO:0000313" key="3">
    <source>
        <dbReference type="Proteomes" id="UP000076761"/>
    </source>
</evidence>
<reference evidence="2 3" key="1">
    <citation type="journal article" date="2016" name="Mol. Biol. Evol.">
        <title>Comparative Genomics of Early-Diverging Mushroom-Forming Fungi Provides Insights into the Origins of Lignocellulose Decay Capabilities.</title>
        <authorList>
            <person name="Nagy L.G."/>
            <person name="Riley R."/>
            <person name="Tritt A."/>
            <person name="Adam C."/>
            <person name="Daum C."/>
            <person name="Floudas D."/>
            <person name="Sun H."/>
            <person name="Yadav J.S."/>
            <person name="Pangilinan J."/>
            <person name="Larsson K.H."/>
            <person name="Matsuura K."/>
            <person name="Barry K."/>
            <person name="Labutti K."/>
            <person name="Kuo R."/>
            <person name="Ohm R.A."/>
            <person name="Bhattacharya S.S."/>
            <person name="Shirouzu T."/>
            <person name="Yoshinaga Y."/>
            <person name="Martin F.M."/>
            <person name="Grigoriev I.V."/>
            <person name="Hibbett D.S."/>
        </authorList>
    </citation>
    <scope>NUCLEOTIDE SEQUENCE [LARGE SCALE GENOMIC DNA]</scope>
    <source>
        <strain evidence="2 3">HHB14362 ss-1</strain>
    </source>
</reference>
<dbReference type="EMBL" id="KV425664">
    <property type="protein sequence ID" value="KZT18724.1"/>
    <property type="molecule type" value="Genomic_DNA"/>
</dbReference>
<organism evidence="2 3">
    <name type="scientific">Neolentinus lepideus HHB14362 ss-1</name>
    <dbReference type="NCBI Taxonomy" id="1314782"/>
    <lineage>
        <taxon>Eukaryota</taxon>
        <taxon>Fungi</taxon>
        <taxon>Dikarya</taxon>
        <taxon>Basidiomycota</taxon>
        <taxon>Agaricomycotina</taxon>
        <taxon>Agaricomycetes</taxon>
        <taxon>Gloeophyllales</taxon>
        <taxon>Gloeophyllaceae</taxon>
        <taxon>Neolentinus</taxon>
    </lineage>
</organism>
<name>A0A165MSN5_9AGAM</name>
<keyword evidence="3" id="KW-1185">Reference proteome</keyword>
<proteinExistence type="predicted"/>
<sequence>MHLPFRRARPAEPRPTHARGRRAAHARALRFLYAHLPLLFPIANLRHSCESLRSSFALPSLFLRSPLSSLPVFLSLHSVLPEPILLPSPPSNSLFRRSYETPPYPHSPIESRPRVRPRARCPVPAGCGDGVARRVHGRRGRVGERVCGYWKTRCVGGVGWVPETW</sequence>
<protein>
    <submittedName>
        <fullName evidence="2">Uncharacterized protein</fullName>
    </submittedName>
</protein>
<gene>
    <name evidence="2" type="ORF">NEOLEDRAFT_122796</name>
</gene>